<evidence type="ECO:0000259" key="1">
    <source>
        <dbReference type="Pfam" id="PF10276"/>
    </source>
</evidence>
<organism evidence="2">
    <name type="scientific">Mantoniella antarctica</name>
    <dbReference type="NCBI Taxonomy" id="81844"/>
    <lineage>
        <taxon>Eukaryota</taxon>
        <taxon>Viridiplantae</taxon>
        <taxon>Chlorophyta</taxon>
        <taxon>Mamiellophyceae</taxon>
        <taxon>Mamiellales</taxon>
        <taxon>Mamiellaceae</taxon>
        <taxon>Mantoniella</taxon>
    </lineage>
</organism>
<dbReference type="EMBL" id="HBFC01011137">
    <property type="protein sequence ID" value="CAD8703828.1"/>
    <property type="molecule type" value="Transcribed_RNA"/>
</dbReference>
<gene>
    <name evidence="2" type="ORF">MANT1106_LOCUS6510</name>
</gene>
<dbReference type="Gene3D" id="2.60.260.40">
    <property type="entry name" value="q5lls5 like domains"/>
    <property type="match status" value="1"/>
</dbReference>
<evidence type="ECO:0000313" key="2">
    <source>
        <dbReference type="EMBL" id="CAD8703828.1"/>
    </source>
</evidence>
<dbReference type="InterPro" id="IPR019401">
    <property type="entry name" value="Znf_CHCC"/>
</dbReference>
<accession>A0A7S0SDF1</accession>
<sequence length="144" mass="15283">MAPRAAAAATLTALARAVAGQARVPAPAALQATARGFANTSLDKFFGGPPVQTKRPAYTDTDSPHTDKWLQAEGAMAPIDYIAQVAPIGIHGDRVSCKSKGACMELYGERMGLGAPHCYYQLNSTTPENPVKCKYCGLRFFGLH</sequence>
<feature type="domain" description="Zinc finger CHCC-type" evidence="1">
    <location>
        <begin position="93"/>
        <end position="140"/>
    </location>
</feature>
<name>A0A7S0SDF1_9CHLO</name>
<proteinExistence type="predicted"/>
<reference evidence="2" key="1">
    <citation type="submission" date="2021-01" db="EMBL/GenBank/DDBJ databases">
        <authorList>
            <person name="Corre E."/>
            <person name="Pelletier E."/>
            <person name="Niang G."/>
            <person name="Scheremetjew M."/>
            <person name="Finn R."/>
            <person name="Kale V."/>
            <person name="Holt S."/>
            <person name="Cochrane G."/>
            <person name="Meng A."/>
            <person name="Brown T."/>
            <person name="Cohen L."/>
        </authorList>
    </citation>
    <scope>NUCLEOTIDE SEQUENCE</scope>
    <source>
        <strain evidence="2">SL-175</strain>
    </source>
</reference>
<protein>
    <recommendedName>
        <fullName evidence="1">Zinc finger CHCC-type domain-containing protein</fullName>
    </recommendedName>
</protein>
<dbReference type="AlphaFoldDB" id="A0A7S0SDF1"/>
<dbReference type="Pfam" id="PF10276">
    <property type="entry name" value="zf-CHCC"/>
    <property type="match status" value="1"/>
</dbReference>